<gene>
    <name evidence="5" type="ORF">DdX_10140</name>
</gene>
<dbReference type="InterPro" id="IPR007588">
    <property type="entry name" value="Znf_FLYWCH"/>
</dbReference>
<dbReference type="Gene3D" id="2.20.25.240">
    <property type="match status" value="1"/>
</dbReference>
<keyword evidence="2" id="KW-0863">Zinc-finger</keyword>
<dbReference type="AlphaFoldDB" id="A0AAD4N574"/>
<keyword evidence="1" id="KW-0479">Metal-binding</keyword>
<reference evidence="5" key="1">
    <citation type="submission" date="2022-01" db="EMBL/GenBank/DDBJ databases">
        <title>Genome Sequence Resource for Two Populations of Ditylenchus destructor, the Migratory Endoparasitic Phytonematode.</title>
        <authorList>
            <person name="Zhang H."/>
            <person name="Lin R."/>
            <person name="Xie B."/>
        </authorList>
    </citation>
    <scope>NUCLEOTIDE SEQUENCE</scope>
    <source>
        <strain evidence="5">BazhouSP</strain>
    </source>
</reference>
<keyword evidence="3" id="KW-0862">Zinc</keyword>
<dbReference type="Proteomes" id="UP001201812">
    <property type="component" value="Unassembled WGS sequence"/>
</dbReference>
<keyword evidence="6" id="KW-1185">Reference proteome</keyword>
<accession>A0AAD4N574</accession>
<evidence type="ECO:0000256" key="2">
    <source>
        <dbReference type="ARBA" id="ARBA00022771"/>
    </source>
</evidence>
<dbReference type="GO" id="GO:0008270">
    <property type="term" value="F:zinc ion binding"/>
    <property type="evidence" value="ECO:0007669"/>
    <property type="project" value="UniProtKB-KW"/>
</dbReference>
<proteinExistence type="predicted"/>
<evidence type="ECO:0000313" key="5">
    <source>
        <dbReference type="EMBL" id="KAI1711678.1"/>
    </source>
</evidence>
<feature type="domain" description="FLYWCH-type" evidence="4">
    <location>
        <begin position="20"/>
        <end position="87"/>
    </location>
</feature>
<dbReference type="EMBL" id="JAKKPZ010000021">
    <property type="protein sequence ID" value="KAI1711678.1"/>
    <property type="molecule type" value="Genomic_DNA"/>
</dbReference>
<evidence type="ECO:0000256" key="1">
    <source>
        <dbReference type="ARBA" id="ARBA00022723"/>
    </source>
</evidence>
<protein>
    <submittedName>
        <fullName evidence="5">FLYWCH zinc finger domain-containing protein</fullName>
    </submittedName>
</protein>
<evidence type="ECO:0000259" key="4">
    <source>
        <dbReference type="Pfam" id="PF04500"/>
    </source>
</evidence>
<evidence type="ECO:0000313" key="6">
    <source>
        <dbReference type="Proteomes" id="UP001201812"/>
    </source>
</evidence>
<dbReference type="Pfam" id="PF04500">
    <property type="entry name" value="FLYWCH"/>
    <property type="match status" value="1"/>
</dbReference>
<organism evidence="5 6">
    <name type="scientific">Ditylenchus destructor</name>
    <dbReference type="NCBI Taxonomy" id="166010"/>
    <lineage>
        <taxon>Eukaryota</taxon>
        <taxon>Metazoa</taxon>
        <taxon>Ecdysozoa</taxon>
        <taxon>Nematoda</taxon>
        <taxon>Chromadorea</taxon>
        <taxon>Rhabditida</taxon>
        <taxon>Tylenchina</taxon>
        <taxon>Tylenchomorpha</taxon>
        <taxon>Sphaerularioidea</taxon>
        <taxon>Anguinidae</taxon>
        <taxon>Anguininae</taxon>
        <taxon>Ditylenchus</taxon>
    </lineage>
</organism>
<name>A0AAD4N574_9BILA</name>
<evidence type="ECO:0000256" key="3">
    <source>
        <dbReference type="ARBA" id="ARBA00022833"/>
    </source>
</evidence>
<sequence length="350" mass="40419">MTEKHRNVPQGINYELQYTEKIMPMLVFNGYYHHFNGSRNTIEGQVYYWRCVKRAELGVDKCSGTASVKENPDKQWQAYACRTQHNHEPNAIQASIRTFQHELRSEALNERSDPNSPEIQCMNVVRRVLKLDMLDDDFLHQICIRHGYNQEKRAYEASFKYFSSTEAKPSRTCVYNDALETACLKLIKYFGEPGHPDLRLSSSTKTTLEPCRTTYLCFKEDTMHACCRPLLSVFKYNEYEDKDTITKVQERCSLYANATDCKLHCSWWSMICKDVTEFVKAARCVKNITTLTTCPTESPVEDNCDVVSNWANCVEKTVIETCGDLGRDIAMHAALKRDFEDGHMGFYSTL</sequence>
<comment type="caution">
    <text evidence="5">The sequence shown here is derived from an EMBL/GenBank/DDBJ whole genome shotgun (WGS) entry which is preliminary data.</text>
</comment>